<organism evidence="1 2">
    <name type="scientific">Takifugu rubripes</name>
    <name type="common">Japanese pufferfish</name>
    <name type="synonym">Fugu rubripes</name>
    <dbReference type="NCBI Taxonomy" id="31033"/>
    <lineage>
        <taxon>Eukaryota</taxon>
        <taxon>Metazoa</taxon>
        <taxon>Chordata</taxon>
        <taxon>Craniata</taxon>
        <taxon>Vertebrata</taxon>
        <taxon>Euteleostomi</taxon>
        <taxon>Actinopterygii</taxon>
        <taxon>Neopterygii</taxon>
        <taxon>Teleostei</taxon>
        <taxon>Neoteleostei</taxon>
        <taxon>Acanthomorphata</taxon>
        <taxon>Eupercaria</taxon>
        <taxon>Tetraodontiformes</taxon>
        <taxon>Tetradontoidea</taxon>
        <taxon>Tetraodontidae</taxon>
        <taxon>Takifugu</taxon>
    </lineage>
</organism>
<dbReference type="InParanoid" id="A0A674PIT7"/>
<dbReference type="Ensembl" id="ENSTRUT00000062876.1">
    <property type="protein sequence ID" value="ENSTRUP00000085543.1"/>
    <property type="gene ID" value="ENSTRUG00000028675.1"/>
</dbReference>
<reference evidence="1 2" key="1">
    <citation type="journal article" date="2011" name="Genome Biol. Evol.">
        <title>Integration of the genetic map and genome assembly of fugu facilitates insights into distinct features of genome evolution in teleosts and mammals.</title>
        <authorList>
            <person name="Kai W."/>
            <person name="Kikuchi K."/>
            <person name="Tohari S."/>
            <person name="Chew A.K."/>
            <person name="Tay A."/>
            <person name="Fujiwara A."/>
            <person name="Hosoya S."/>
            <person name="Suetake H."/>
            <person name="Naruse K."/>
            <person name="Brenner S."/>
            <person name="Suzuki Y."/>
            <person name="Venkatesh B."/>
        </authorList>
    </citation>
    <scope>NUCLEOTIDE SEQUENCE [LARGE SCALE GENOMIC DNA]</scope>
</reference>
<dbReference type="Proteomes" id="UP000005226">
    <property type="component" value="Chromosome 9"/>
</dbReference>
<proteinExistence type="predicted"/>
<evidence type="ECO:0000313" key="1">
    <source>
        <dbReference type="Ensembl" id="ENSTRUP00000085543.1"/>
    </source>
</evidence>
<sequence>CWCDTRARVCRYQGSCSSFPPVCFFPQKRRSSAIIRGSLVSSLRKPSRRSAWLHGAEVDDNFTSNSGGCLLLLMVGVCFIHHARVWESYDFRKKQGSRELTCCGGPSMEHTEGLI</sequence>
<protein>
    <submittedName>
        <fullName evidence="1">Uncharacterized protein</fullName>
    </submittedName>
</protein>
<dbReference type="AlphaFoldDB" id="A0A674PIT7"/>
<accession>A0A674PIT7</accession>
<name>A0A674PIT7_TAKRU</name>
<reference evidence="1" key="2">
    <citation type="submission" date="2025-08" db="UniProtKB">
        <authorList>
            <consortium name="Ensembl"/>
        </authorList>
    </citation>
    <scope>IDENTIFICATION</scope>
</reference>
<evidence type="ECO:0000313" key="2">
    <source>
        <dbReference type="Proteomes" id="UP000005226"/>
    </source>
</evidence>
<keyword evidence="2" id="KW-1185">Reference proteome</keyword>
<reference evidence="1" key="3">
    <citation type="submission" date="2025-09" db="UniProtKB">
        <authorList>
            <consortium name="Ensembl"/>
        </authorList>
    </citation>
    <scope>IDENTIFICATION</scope>
</reference>